<dbReference type="GO" id="GO:0008173">
    <property type="term" value="F:RNA methyltransferase activity"/>
    <property type="evidence" value="ECO:0007669"/>
    <property type="project" value="InterPro"/>
</dbReference>
<evidence type="ECO:0000313" key="1">
    <source>
        <dbReference type="EMBL" id="ETO18385.1"/>
    </source>
</evidence>
<dbReference type="EMBL" id="ASPP01015008">
    <property type="protein sequence ID" value="ETO18385.1"/>
    <property type="molecule type" value="Genomic_DNA"/>
</dbReference>
<protein>
    <submittedName>
        <fullName evidence="1">Uncharacterized protein</fullName>
    </submittedName>
</protein>
<gene>
    <name evidence="1" type="ORF">RFI_18880</name>
</gene>
<comment type="caution">
    <text evidence="1">The sequence shown here is derived from an EMBL/GenBank/DDBJ whole genome shotgun (WGS) entry which is preliminary data.</text>
</comment>
<dbReference type="AlphaFoldDB" id="X6MZB7"/>
<name>X6MZB7_RETFI</name>
<dbReference type="OrthoDB" id="6093671at2759"/>
<keyword evidence="2" id="KW-1185">Reference proteome</keyword>
<reference evidence="1 2" key="1">
    <citation type="journal article" date="2013" name="Curr. Biol.">
        <title>The Genome of the Foraminiferan Reticulomyxa filosa.</title>
        <authorList>
            <person name="Glockner G."/>
            <person name="Hulsmann N."/>
            <person name="Schleicher M."/>
            <person name="Noegel A.A."/>
            <person name="Eichinger L."/>
            <person name="Gallinger C."/>
            <person name="Pawlowski J."/>
            <person name="Sierra R."/>
            <person name="Euteneuer U."/>
            <person name="Pillet L."/>
            <person name="Moustafa A."/>
            <person name="Platzer M."/>
            <person name="Groth M."/>
            <person name="Szafranski K."/>
            <person name="Schliwa M."/>
        </authorList>
    </citation>
    <scope>NUCLEOTIDE SEQUENCE [LARGE SCALE GENOMIC DNA]</scope>
</reference>
<dbReference type="PANTHER" id="PTHR22808:SF1">
    <property type="entry name" value="RNA CYTOSINE-C(5)-METHYLTRANSFERASE NSUN2-RELATED"/>
    <property type="match status" value="1"/>
</dbReference>
<accession>X6MZB7</accession>
<evidence type="ECO:0000313" key="2">
    <source>
        <dbReference type="Proteomes" id="UP000023152"/>
    </source>
</evidence>
<organism evidence="1 2">
    <name type="scientific">Reticulomyxa filosa</name>
    <dbReference type="NCBI Taxonomy" id="46433"/>
    <lineage>
        <taxon>Eukaryota</taxon>
        <taxon>Sar</taxon>
        <taxon>Rhizaria</taxon>
        <taxon>Retaria</taxon>
        <taxon>Foraminifera</taxon>
        <taxon>Monothalamids</taxon>
        <taxon>Reticulomyxidae</taxon>
        <taxon>Reticulomyxa</taxon>
    </lineage>
</organism>
<dbReference type="Proteomes" id="UP000023152">
    <property type="component" value="Unassembled WGS sequence"/>
</dbReference>
<sequence length="113" mass="13832">MTSLKDTDQKAQTRNDFNIENLKNAKFEEYYTKQKIITDKDEWDLFLNYLRRELPTTFRINAVSPLKDIIRQKLKDDVFNLKKSVYYYLKKRNIFLKPPFFLKKKKKDSKQQK</sequence>
<proteinExistence type="predicted"/>
<dbReference type="PANTHER" id="PTHR22808">
    <property type="entry name" value="NCL1 YEAST -RELATED NOL1/NOP2/FMU SUN DOMAIN-CONTAINING"/>
    <property type="match status" value="1"/>
</dbReference>
<dbReference type="GO" id="GO:0001510">
    <property type="term" value="P:RNA methylation"/>
    <property type="evidence" value="ECO:0007669"/>
    <property type="project" value="InterPro"/>
</dbReference>
<dbReference type="InterPro" id="IPR023267">
    <property type="entry name" value="RCMT"/>
</dbReference>